<dbReference type="PANTHER" id="PTHR12149:SF8">
    <property type="entry name" value="PROTEIN-RIBULOSAMINE 3-KINASE"/>
    <property type="match status" value="1"/>
</dbReference>
<keyword evidence="1" id="KW-0808">Transferase</keyword>
<dbReference type="OrthoDB" id="5291879at2"/>
<organism evidence="2 3">
    <name type="scientific">Miniimonas arenae</name>
    <dbReference type="NCBI Taxonomy" id="676201"/>
    <lineage>
        <taxon>Bacteria</taxon>
        <taxon>Bacillati</taxon>
        <taxon>Actinomycetota</taxon>
        <taxon>Actinomycetes</taxon>
        <taxon>Micrococcales</taxon>
        <taxon>Beutenbergiaceae</taxon>
        <taxon>Miniimonas</taxon>
    </lineage>
</organism>
<dbReference type="PANTHER" id="PTHR12149">
    <property type="entry name" value="FRUCTOSAMINE 3 KINASE-RELATED PROTEIN"/>
    <property type="match status" value="1"/>
</dbReference>
<gene>
    <name evidence="2" type="ORF">FH969_10185</name>
</gene>
<comment type="similarity">
    <text evidence="1">Belongs to the fructosamine kinase family.</text>
</comment>
<name>A0A5C5B9W5_9MICO</name>
<dbReference type="Pfam" id="PF03881">
    <property type="entry name" value="Fructosamin_kin"/>
    <property type="match status" value="1"/>
</dbReference>
<dbReference type="RefSeq" id="WP_139987164.1">
    <property type="nucleotide sequence ID" value="NZ_VENP01000036.1"/>
</dbReference>
<dbReference type="AlphaFoldDB" id="A0A5C5B9W5"/>
<sequence length="262" mass="26621">MDWVKRCPTASAAAREAAGLRWLATADGGPRVVAVHAVDGARLTLERVPDGGRPDASAAAAFGAALARMHAAGAAFWGAPPPGSGGDGTIGAAVLATSADARTAPATWGAFYARCRVLPHLRSAVGRGSVTAAGAAVIERVADRLAGGELDHPQPGLLALDAPARLHGDLWSGNVLWDAGGAVLIDPAAQGGHAETDLAMLALFGAPRLGEILAGYDGVSPLAPGWRDRVALHQLHPLLVHAELFGPSYGRDAVDAARGYLD</sequence>
<reference evidence="2 3" key="1">
    <citation type="submission" date="2019-06" db="EMBL/GenBank/DDBJ databases">
        <title>Draft genome sequence of Miniimonas arenae KCTC 19750T isolated from sea sand.</title>
        <authorList>
            <person name="Park S.-J."/>
        </authorList>
    </citation>
    <scope>NUCLEOTIDE SEQUENCE [LARGE SCALE GENOMIC DNA]</scope>
    <source>
        <strain evidence="2 3">KCTC 19750</strain>
    </source>
</reference>
<dbReference type="Gene3D" id="1.10.510.10">
    <property type="entry name" value="Transferase(Phosphotransferase) domain 1"/>
    <property type="match status" value="1"/>
</dbReference>
<dbReference type="InterPro" id="IPR016477">
    <property type="entry name" value="Fructo-/Ketosamine-3-kinase"/>
</dbReference>
<dbReference type="Proteomes" id="UP000313849">
    <property type="component" value="Unassembled WGS sequence"/>
</dbReference>
<proteinExistence type="inferred from homology"/>
<evidence type="ECO:0000256" key="1">
    <source>
        <dbReference type="PIRNR" id="PIRNR006221"/>
    </source>
</evidence>
<dbReference type="EMBL" id="VENP01000036">
    <property type="protein sequence ID" value="TNU73688.1"/>
    <property type="molecule type" value="Genomic_DNA"/>
</dbReference>
<keyword evidence="3" id="KW-1185">Reference proteome</keyword>
<accession>A0A5C5B9W5</accession>
<dbReference type="Gene3D" id="3.30.200.20">
    <property type="entry name" value="Phosphorylase Kinase, domain 1"/>
    <property type="match status" value="1"/>
</dbReference>
<evidence type="ECO:0000313" key="3">
    <source>
        <dbReference type="Proteomes" id="UP000313849"/>
    </source>
</evidence>
<dbReference type="PIRSF" id="PIRSF006221">
    <property type="entry name" value="Ketosamine-3-kinase"/>
    <property type="match status" value="1"/>
</dbReference>
<dbReference type="Gene3D" id="1.20.1270.240">
    <property type="match status" value="1"/>
</dbReference>
<comment type="caution">
    <text evidence="2">The sequence shown here is derived from an EMBL/GenBank/DDBJ whole genome shotgun (WGS) entry which is preliminary data.</text>
</comment>
<dbReference type="InterPro" id="IPR011009">
    <property type="entry name" value="Kinase-like_dom_sf"/>
</dbReference>
<keyword evidence="1 2" id="KW-0418">Kinase</keyword>
<protein>
    <submittedName>
        <fullName evidence="2">Fructosamine kinase</fullName>
    </submittedName>
</protein>
<evidence type="ECO:0000313" key="2">
    <source>
        <dbReference type="EMBL" id="TNU73688.1"/>
    </source>
</evidence>
<dbReference type="SUPFAM" id="SSF56112">
    <property type="entry name" value="Protein kinase-like (PK-like)"/>
    <property type="match status" value="1"/>
</dbReference>
<dbReference type="GO" id="GO:0016301">
    <property type="term" value="F:kinase activity"/>
    <property type="evidence" value="ECO:0007669"/>
    <property type="project" value="UniProtKB-UniRule"/>
</dbReference>